<dbReference type="EMBL" id="ABJB011005894">
    <property type="status" value="NOT_ANNOTATED_CDS"/>
    <property type="molecule type" value="Genomic_DNA"/>
</dbReference>
<dbReference type="PaxDb" id="6945-B7QJD5"/>
<reference evidence="1 3" key="1">
    <citation type="submission" date="2008-03" db="EMBL/GenBank/DDBJ databases">
        <title>Annotation of Ixodes scapularis.</title>
        <authorList>
            <consortium name="Ixodes scapularis Genome Project Consortium"/>
            <person name="Caler E."/>
            <person name="Hannick L.I."/>
            <person name="Bidwell S."/>
            <person name="Joardar V."/>
            <person name="Thiagarajan M."/>
            <person name="Amedeo P."/>
            <person name="Galinsky K.J."/>
            <person name="Schobel S."/>
            <person name="Inman J."/>
            <person name="Hostetler J."/>
            <person name="Miller J."/>
            <person name="Hammond M."/>
            <person name="Megy K."/>
            <person name="Lawson D."/>
            <person name="Kodira C."/>
            <person name="Sutton G."/>
            <person name="Meyer J."/>
            <person name="Hill C.A."/>
            <person name="Birren B."/>
            <person name="Nene V."/>
            <person name="Collins F."/>
            <person name="Alarcon-Chaidez F."/>
            <person name="Wikel S."/>
            <person name="Strausberg R."/>
        </authorList>
    </citation>
    <scope>NUCLEOTIDE SEQUENCE [LARGE SCALE GENOMIC DNA]</scope>
    <source>
        <strain evidence="3">Wikel</strain>
        <strain evidence="1">Wikel colony</strain>
    </source>
</reference>
<organism>
    <name type="scientific">Ixodes scapularis</name>
    <name type="common">Black-legged tick</name>
    <name type="synonym">Deer tick</name>
    <dbReference type="NCBI Taxonomy" id="6945"/>
    <lineage>
        <taxon>Eukaryota</taxon>
        <taxon>Metazoa</taxon>
        <taxon>Ecdysozoa</taxon>
        <taxon>Arthropoda</taxon>
        <taxon>Chelicerata</taxon>
        <taxon>Arachnida</taxon>
        <taxon>Acari</taxon>
        <taxon>Parasitiformes</taxon>
        <taxon>Ixodida</taxon>
        <taxon>Ixodoidea</taxon>
        <taxon>Ixodidae</taxon>
        <taxon>Ixodinae</taxon>
        <taxon>Ixodes</taxon>
    </lineage>
</organism>
<accession>B7QJD5</accession>
<feature type="non-terminal residue" evidence="1">
    <location>
        <position position="54"/>
    </location>
</feature>
<protein>
    <recommendedName>
        <fullName evidence="4">Reverse transcriptase</fullName>
    </recommendedName>
</protein>
<dbReference type="Proteomes" id="UP000001555">
    <property type="component" value="Unassembled WGS sequence"/>
</dbReference>
<name>B7QJD5_IXOSC</name>
<sequence>FVKRTLSFQRTSLVCHQSENGQVRINKGLLQGDRPSPLLFVFALEPLSRRLTRT</sequence>
<reference evidence="2" key="2">
    <citation type="submission" date="2020-05" db="UniProtKB">
        <authorList>
            <consortium name="EnsemblMetazoa"/>
        </authorList>
    </citation>
    <scope>IDENTIFICATION</scope>
    <source>
        <strain evidence="2">wikel</strain>
    </source>
</reference>
<evidence type="ECO:0000313" key="2">
    <source>
        <dbReference type="EnsemblMetazoa" id="ISCW014987-PA"/>
    </source>
</evidence>
<dbReference type="InParanoid" id="B7QJD5"/>
<keyword evidence="3" id="KW-1185">Reference proteome</keyword>
<dbReference type="AlphaFoldDB" id="B7QJD5"/>
<dbReference type="HOGENOM" id="CLU_3056420_0_0_1"/>
<evidence type="ECO:0000313" key="3">
    <source>
        <dbReference type="Proteomes" id="UP000001555"/>
    </source>
</evidence>
<feature type="non-terminal residue" evidence="1">
    <location>
        <position position="1"/>
    </location>
</feature>
<dbReference type="VEuPathDB" id="VectorBase:ISCP_038200"/>
<dbReference type="OrthoDB" id="6510183at2759"/>
<dbReference type="VEuPathDB" id="VectorBase:ISCI014987"/>
<dbReference type="VEuPathDB" id="VectorBase:ISCW014987"/>
<dbReference type="EnsemblMetazoa" id="ISCW014987-RA">
    <property type="protein sequence ID" value="ISCW014987-PA"/>
    <property type="gene ID" value="ISCW014987"/>
</dbReference>
<evidence type="ECO:0008006" key="4">
    <source>
        <dbReference type="Google" id="ProtNLM"/>
    </source>
</evidence>
<proteinExistence type="predicted"/>
<gene>
    <name evidence="1" type="ORF">IscW_ISCW014987</name>
</gene>
<dbReference type="EMBL" id="DS951541">
    <property type="protein sequence ID" value="EEC18957.1"/>
    <property type="molecule type" value="Genomic_DNA"/>
</dbReference>
<evidence type="ECO:0000313" key="1">
    <source>
        <dbReference type="EMBL" id="EEC18957.1"/>
    </source>
</evidence>